<name>A0AAE9DI57_CAEBR</name>
<dbReference type="GO" id="GO:0046872">
    <property type="term" value="F:metal ion binding"/>
    <property type="evidence" value="ECO:0007669"/>
    <property type="project" value="UniProtKB-KW"/>
</dbReference>
<evidence type="ECO:0000313" key="4">
    <source>
        <dbReference type="Proteomes" id="UP000827892"/>
    </source>
</evidence>
<keyword evidence="1" id="KW-0479">Metal-binding</keyword>
<dbReference type="Proteomes" id="UP000827892">
    <property type="component" value="Chromosome II"/>
</dbReference>
<dbReference type="EMBL" id="CP090892">
    <property type="protein sequence ID" value="ULU05122.1"/>
    <property type="molecule type" value="Genomic_DNA"/>
</dbReference>
<dbReference type="PANTHER" id="PTHR46819">
    <property type="entry name" value="EF-HAND CALCIUM-BINDING DOMAIN-CONTAINING PROTEIN 7"/>
    <property type="match status" value="1"/>
</dbReference>
<evidence type="ECO:0000256" key="2">
    <source>
        <dbReference type="ARBA" id="ARBA00022737"/>
    </source>
</evidence>
<gene>
    <name evidence="3" type="ORF">L3Y34_017681</name>
</gene>
<keyword evidence="2" id="KW-0677">Repeat</keyword>
<dbReference type="AlphaFoldDB" id="A0AAE9DI57"/>
<evidence type="ECO:0008006" key="5">
    <source>
        <dbReference type="Google" id="ProtNLM"/>
    </source>
</evidence>
<evidence type="ECO:0000256" key="1">
    <source>
        <dbReference type="ARBA" id="ARBA00022723"/>
    </source>
</evidence>
<sequence>MSSDGKEIKAGDALSDEEFRKLYRKIMGDTKTQVNIQQAYTILNCCGRNVTSQHLQEQWKFLGEKISVGRLYDIYRKADEVEVDDIGFAKAVKTSTIKIDDILNAVKDGSLVDKQYLEIVLQEFKTEDGFVDIGALLNTAAKSKVDVVNRLLGSGKPKVEEDETYEMKVRGCMTVYPKVQCISYTFEVEHPTLCELILCLAENSDVPNDRFNNDLFLVVYNRDNKLIGLTQHVLENRKYRTGVMTINPGDEVMIFGMGTTMNRKRSTTEIRATLIEENNKLSKRFKYALMNIFDSFDVDLDGLLNKQEMNFYTVASGDSELTDQDWEVYLSSFENRDGGLTMKGFIKIHEVEANDPEGNAGADLWHSLHCLGYDTQLSSVYGCSYDIEVHTSRPVRMNPRLQYVVKEHRAFILENLYYLGEEDDRFEIRPRLFKTDYFGLLIARREEKYAKETYRIQLSSREHLKINFPHQVDHIIRFADSDSEWVLIASYTVTDPDAQLEYMLEKVQRSSSNSTSPLLRA</sequence>
<dbReference type="InterPro" id="IPR052266">
    <property type="entry name" value="Miro-EF-hand_domain"/>
</dbReference>
<accession>A0AAE9DI57</accession>
<proteinExistence type="predicted"/>
<dbReference type="SUPFAM" id="SSF47473">
    <property type="entry name" value="EF-hand"/>
    <property type="match status" value="1"/>
</dbReference>
<reference evidence="3 4" key="1">
    <citation type="submission" date="2022-05" db="EMBL/GenBank/DDBJ databases">
        <title>Chromosome-level reference genomes for two strains of Caenorhabditis briggsae: an improved platform for comparative genomics.</title>
        <authorList>
            <person name="Stevens L."/>
            <person name="Andersen E.C."/>
        </authorList>
    </citation>
    <scope>NUCLEOTIDE SEQUENCE [LARGE SCALE GENOMIC DNA]</scope>
    <source>
        <strain evidence="3">QX1410_ONT</strain>
        <tissue evidence="3">Whole-organism</tissue>
    </source>
</reference>
<dbReference type="InterPro" id="IPR011992">
    <property type="entry name" value="EF-hand-dom_pair"/>
</dbReference>
<protein>
    <recommendedName>
        <fullName evidence="5">EF-hand domain-containing protein</fullName>
    </recommendedName>
</protein>
<organism evidence="3 4">
    <name type="scientific">Caenorhabditis briggsae</name>
    <dbReference type="NCBI Taxonomy" id="6238"/>
    <lineage>
        <taxon>Eukaryota</taxon>
        <taxon>Metazoa</taxon>
        <taxon>Ecdysozoa</taxon>
        <taxon>Nematoda</taxon>
        <taxon>Chromadorea</taxon>
        <taxon>Rhabditida</taxon>
        <taxon>Rhabditina</taxon>
        <taxon>Rhabditomorpha</taxon>
        <taxon>Rhabditoidea</taxon>
        <taxon>Rhabditidae</taxon>
        <taxon>Peloderinae</taxon>
        <taxon>Caenorhabditis</taxon>
    </lineage>
</organism>
<dbReference type="PANTHER" id="PTHR46819:SF1">
    <property type="entry name" value="EF-HAND CALCIUM-BINDING DOMAIN-CONTAINING PROTEIN 7"/>
    <property type="match status" value="1"/>
</dbReference>
<dbReference type="Gene3D" id="1.10.238.10">
    <property type="entry name" value="EF-hand"/>
    <property type="match status" value="1"/>
</dbReference>
<evidence type="ECO:0000313" key="3">
    <source>
        <dbReference type="EMBL" id="ULU05122.1"/>
    </source>
</evidence>